<evidence type="ECO:0000313" key="2">
    <source>
        <dbReference type="Proteomes" id="UP000053232"/>
    </source>
</evidence>
<organism evidence="1 2">
    <name type="scientific">Oxytricha trifallax</name>
    <dbReference type="NCBI Taxonomy" id="1172189"/>
    <lineage>
        <taxon>Eukaryota</taxon>
        <taxon>Sar</taxon>
        <taxon>Alveolata</taxon>
        <taxon>Ciliophora</taxon>
        <taxon>Intramacronucleata</taxon>
        <taxon>Spirotrichea</taxon>
        <taxon>Stichotrichia</taxon>
        <taxon>Sporadotrichida</taxon>
        <taxon>Oxytrichidae</taxon>
        <taxon>Oxytrichinae</taxon>
        <taxon>Oxytricha</taxon>
    </lineage>
</organism>
<comment type="caution">
    <text evidence="1">The sequence shown here is derived from an EMBL/GenBank/DDBJ whole genome shotgun (WGS) entry which is preliminary data.</text>
</comment>
<dbReference type="EMBL" id="ARYC01001069">
    <property type="protein sequence ID" value="KEJ83034.1"/>
    <property type="molecule type" value="Genomic_DNA"/>
</dbReference>
<gene>
    <name evidence="1" type="ORF">OXYTRIMIC_137</name>
</gene>
<sequence>MDSGLYLAQDIFQCQREFRKKTKIEEDVDVVDCDQEEERKEEEGVQDQQY</sequence>
<dbReference type="Proteomes" id="UP000053232">
    <property type="component" value="Unassembled WGS sequence"/>
</dbReference>
<proteinExistence type="predicted"/>
<name>A0A073I059_9SPIT</name>
<reference evidence="2" key="1">
    <citation type="journal article" date="2014" name="Cell">
        <title>The Architecture of a Scrambled Genome Reveals Massive Levels of Genomic Rearrangement during Development.</title>
        <authorList>
            <person name="Chen X."/>
            <person name="Bracht J.R."/>
            <person name="Goldman A.D."/>
            <person name="Dolzhenko E."/>
            <person name="Clay D.M."/>
            <person name="Swart E.C."/>
            <person name="Perlman D.H."/>
            <person name="Doak T.G."/>
            <person name="Stuart A."/>
            <person name="Amemiya C.T."/>
            <person name="Sebra R.P."/>
            <person name="Landweber L.F."/>
        </authorList>
    </citation>
    <scope>NUCLEOTIDE SEQUENCE [LARGE SCALE GENOMIC DNA]</scope>
    <source>
        <strain evidence="2">JRB310</strain>
    </source>
</reference>
<evidence type="ECO:0000313" key="1">
    <source>
        <dbReference type="EMBL" id="KEJ83034.1"/>
    </source>
</evidence>
<protein>
    <submittedName>
        <fullName evidence="1">Uncharacterized protein</fullName>
    </submittedName>
</protein>
<keyword evidence="2" id="KW-1185">Reference proteome</keyword>
<dbReference type="AlphaFoldDB" id="A0A073I059"/>
<accession>A0A073I059</accession>